<evidence type="ECO:0000256" key="6">
    <source>
        <dbReference type="ARBA" id="ARBA00023014"/>
    </source>
</evidence>
<dbReference type="EMBL" id="FLQS01000007">
    <property type="protein sequence ID" value="SBS72970.1"/>
    <property type="molecule type" value="Genomic_DNA"/>
</dbReference>
<evidence type="ECO:0000256" key="4">
    <source>
        <dbReference type="ARBA" id="ARBA00022982"/>
    </source>
</evidence>
<dbReference type="PANTHER" id="PTHR36923">
    <property type="entry name" value="FERREDOXIN"/>
    <property type="match status" value="1"/>
</dbReference>
<dbReference type="SUPFAM" id="SSF54862">
    <property type="entry name" value="4Fe-4S ferredoxins"/>
    <property type="match status" value="1"/>
</dbReference>
<dbReference type="Pfam" id="PF13459">
    <property type="entry name" value="Fer4_15"/>
    <property type="match status" value="1"/>
</dbReference>
<gene>
    <name evidence="8" type="ORF">MHPYR_150079</name>
</gene>
<dbReference type="AlphaFoldDB" id="A0A1Y5P611"/>
<proteinExistence type="predicted"/>
<evidence type="ECO:0000256" key="7">
    <source>
        <dbReference type="ARBA" id="ARBA00023291"/>
    </source>
</evidence>
<organism evidence="8">
    <name type="scientific">uncultured Mycobacterium sp</name>
    <dbReference type="NCBI Taxonomy" id="171292"/>
    <lineage>
        <taxon>Bacteria</taxon>
        <taxon>Bacillati</taxon>
        <taxon>Actinomycetota</taxon>
        <taxon>Actinomycetes</taxon>
        <taxon>Mycobacteriales</taxon>
        <taxon>Mycobacteriaceae</taxon>
        <taxon>Mycobacterium</taxon>
        <taxon>environmental samples</taxon>
    </lineage>
</organism>
<evidence type="ECO:0000256" key="3">
    <source>
        <dbReference type="ARBA" id="ARBA00022723"/>
    </source>
</evidence>
<comment type="cofactor">
    <cofactor evidence="1">
        <name>[3Fe-4S] cluster</name>
        <dbReference type="ChEBI" id="CHEBI:21137"/>
    </cofactor>
</comment>
<evidence type="ECO:0000256" key="5">
    <source>
        <dbReference type="ARBA" id="ARBA00023004"/>
    </source>
</evidence>
<reference evidence="8" key="1">
    <citation type="submission" date="2016-03" db="EMBL/GenBank/DDBJ databases">
        <authorList>
            <person name="Ploux O."/>
        </authorList>
    </citation>
    <scope>NUCLEOTIDE SEQUENCE</scope>
    <source>
        <strain evidence="8">UC10</strain>
    </source>
</reference>
<evidence type="ECO:0000256" key="2">
    <source>
        <dbReference type="ARBA" id="ARBA00022448"/>
    </source>
</evidence>
<evidence type="ECO:0000256" key="1">
    <source>
        <dbReference type="ARBA" id="ARBA00001927"/>
    </source>
</evidence>
<sequence length="87" mass="9172">MARAGHNWLVRSVRCAVIAADTGAMHITVDYDLCEGHGQCLMAAPELFDLPDGAAQVVVLNPNPPESERDRAARAAAMCPALAITVS</sequence>
<accession>A0A1Y5P611</accession>
<keyword evidence="7" id="KW-0003">3Fe-4S</keyword>
<keyword evidence="3" id="KW-0479">Metal-binding</keyword>
<keyword evidence="6" id="KW-0411">Iron-sulfur</keyword>
<dbReference type="Gene3D" id="3.30.70.20">
    <property type="match status" value="1"/>
</dbReference>
<name>A0A1Y5P611_9MYCO</name>
<protein>
    <submittedName>
        <fullName evidence="8">Ferredoxin-2 (Modular protein)</fullName>
    </submittedName>
</protein>
<dbReference type="GO" id="GO:0051538">
    <property type="term" value="F:3 iron, 4 sulfur cluster binding"/>
    <property type="evidence" value="ECO:0007669"/>
    <property type="project" value="UniProtKB-KW"/>
</dbReference>
<dbReference type="PANTHER" id="PTHR36923:SF3">
    <property type="entry name" value="FERREDOXIN"/>
    <property type="match status" value="1"/>
</dbReference>
<evidence type="ECO:0000313" key="8">
    <source>
        <dbReference type="EMBL" id="SBS72970.1"/>
    </source>
</evidence>
<dbReference type="GO" id="GO:0046872">
    <property type="term" value="F:metal ion binding"/>
    <property type="evidence" value="ECO:0007669"/>
    <property type="project" value="UniProtKB-KW"/>
</dbReference>
<keyword evidence="5" id="KW-0408">Iron</keyword>
<keyword evidence="2" id="KW-0813">Transport</keyword>
<dbReference type="InterPro" id="IPR051269">
    <property type="entry name" value="Fe-S_cluster_ET"/>
</dbReference>
<keyword evidence="4" id="KW-0249">Electron transport</keyword>